<evidence type="ECO:0000313" key="2">
    <source>
        <dbReference type="Proteomes" id="UP001597213"/>
    </source>
</evidence>
<reference evidence="2" key="1">
    <citation type="journal article" date="2019" name="Int. J. Syst. Evol. Microbiol.">
        <title>The Global Catalogue of Microorganisms (GCM) 10K type strain sequencing project: providing services to taxonomists for standard genome sequencing and annotation.</title>
        <authorList>
            <consortium name="The Broad Institute Genomics Platform"/>
            <consortium name="The Broad Institute Genome Sequencing Center for Infectious Disease"/>
            <person name="Wu L."/>
            <person name="Ma J."/>
        </authorList>
    </citation>
    <scope>NUCLEOTIDE SEQUENCE [LARGE SCALE GENOMIC DNA]</scope>
    <source>
        <strain evidence="2">CCUG 56029</strain>
    </source>
</reference>
<sequence>MTDLILHIGTEKTGSTSIQYALASCRQELAARGILYPRLLGTPNHTEVAMISMGFQYDDPLQMQELARTGLSLPDYTTEVLRRLDDEIAQTDAQTVLLSNEHCHGRVLGREFVERLHAHFSPRFSSIRVIVYLRRQDRMVVSHHSTRLREGGEGQVFPQNGTESPFYNFERLLGFYGDLFGDQAITVRLFESDRLIANDIVHDFFETAGLGMAPPPHKIIANPSVSRQQSRFLTLFNTRFPLVVNGALNPERDLVVPAIEQTLKGPQARPARAEAQAFLSRFDAANTRLRDRFLPDLDRPTLFDTNFADYPEKSDLEVPLTEAEMLEFASALWRWKVAP</sequence>
<dbReference type="EMBL" id="JBHUEN010000003">
    <property type="protein sequence ID" value="MFD1880316.1"/>
    <property type="molecule type" value="Genomic_DNA"/>
</dbReference>
<dbReference type="InterPro" id="IPR027417">
    <property type="entry name" value="P-loop_NTPase"/>
</dbReference>
<protein>
    <recommendedName>
        <fullName evidence="3">Sulfotransferase domain-containing protein</fullName>
    </recommendedName>
</protein>
<evidence type="ECO:0008006" key="3">
    <source>
        <dbReference type="Google" id="ProtNLM"/>
    </source>
</evidence>
<dbReference type="RefSeq" id="WP_379139464.1">
    <property type="nucleotide sequence ID" value="NZ_JBHUEN010000003.1"/>
</dbReference>
<keyword evidence="2" id="KW-1185">Reference proteome</keyword>
<accession>A0ABW4R260</accession>
<dbReference type="Proteomes" id="UP001597213">
    <property type="component" value="Unassembled WGS sequence"/>
</dbReference>
<name>A0ABW4R260_9RHOB</name>
<gene>
    <name evidence="1" type="ORF">ACFSCT_01125</name>
</gene>
<dbReference type="SUPFAM" id="SSF52540">
    <property type="entry name" value="P-loop containing nucleoside triphosphate hydrolases"/>
    <property type="match status" value="1"/>
</dbReference>
<evidence type="ECO:0000313" key="1">
    <source>
        <dbReference type="EMBL" id="MFD1880316.1"/>
    </source>
</evidence>
<comment type="caution">
    <text evidence="1">The sequence shown here is derived from an EMBL/GenBank/DDBJ whole genome shotgun (WGS) entry which is preliminary data.</text>
</comment>
<proteinExistence type="predicted"/>
<organism evidence="1 2">
    <name type="scientific">Paracoccus pacificus</name>
    <dbReference type="NCBI Taxonomy" id="1463598"/>
    <lineage>
        <taxon>Bacteria</taxon>
        <taxon>Pseudomonadati</taxon>
        <taxon>Pseudomonadota</taxon>
        <taxon>Alphaproteobacteria</taxon>
        <taxon>Rhodobacterales</taxon>
        <taxon>Paracoccaceae</taxon>
        <taxon>Paracoccus</taxon>
    </lineage>
</organism>